<reference evidence="2 3" key="1">
    <citation type="submission" date="2020-05" db="EMBL/GenBank/DDBJ databases">
        <authorList>
            <person name="Whitworth D."/>
        </authorList>
    </citation>
    <scope>NUCLEOTIDE SEQUENCE [LARGE SCALE GENOMIC DNA]</scope>
    <source>
        <strain evidence="2 3">AB043B</strain>
    </source>
</reference>
<dbReference type="GO" id="GO:0016874">
    <property type="term" value="F:ligase activity"/>
    <property type="evidence" value="ECO:0007669"/>
    <property type="project" value="UniProtKB-KW"/>
</dbReference>
<dbReference type="RefSeq" id="WP_120524740.1">
    <property type="nucleotide sequence ID" value="NZ_JABFJV010000104.1"/>
</dbReference>
<keyword evidence="3" id="KW-1185">Reference proteome</keyword>
<proteinExistence type="predicted"/>
<dbReference type="Proteomes" id="UP000563426">
    <property type="component" value="Unassembled WGS sequence"/>
</dbReference>
<dbReference type="PANTHER" id="PTHR43883:SF1">
    <property type="entry name" value="GLUCONOKINASE"/>
    <property type="match status" value="1"/>
</dbReference>
<accession>A0A3A8IQE4</accession>
<dbReference type="PANTHER" id="PTHR43883">
    <property type="entry name" value="SLR0207 PROTEIN"/>
    <property type="match status" value="1"/>
</dbReference>
<protein>
    <submittedName>
        <fullName evidence="2">RNA ligase family protein</fullName>
    </submittedName>
</protein>
<dbReference type="InterPro" id="IPR052732">
    <property type="entry name" value="Cell-binding_unc_protein"/>
</dbReference>
<name>A0A3A8IQE4_9BACT</name>
<evidence type="ECO:0000259" key="1">
    <source>
        <dbReference type="Pfam" id="PF09414"/>
    </source>
</evidence>
<evidence type="ECO:0000313" key="3">
    <source>
        <dbReference type="Proteomes" id="UP000563426"/>
    </source>
</evidence>
<dbReference type="SUPFAM" id="SSF56091">
    <property type="entry name" value="DNA ligase/mRNA capping enzyme, catalytic domain"/>
    <property type="match status" value="1"/>
</dbReference>
<dbReference type="EMBL" id="JABFJV010000104">
    <property type="protein sequence ID" value="NOK35338.1"/>
    <property type="molecule type" value="Genomic_DNA"/>
</dbReference>
<dbReference type="OrthoDB" id="255834at2"/>
<dbReference type="Pfam" id="PF09414">
    <property type="entry name" value="RNA_ligase"/>
    <property type="match status" value="1"/>
</dbReference>
<comment type="caution">
    <text evidence="2">The sequence shown here is derived from an EMBL/GenBank/DDBJ whole genome shotgun (WGS) entry which is preliminary data.</text>
</comment>
<dbReference type="AlphaFoldDB" id="A0A3A8IQE4"/>
<sequence length="226" mass="25779">MADDFFKFPHTPHLTWLSSRPVRHDKVLSPPEAREFLDGEVLIEEKIDGANLGISVGPDGELRAQNRGAYLGPRASPQFQPLWPWLETRRQQIVETLGPHLMLFGEWCFAVHSVRYDALPDWFLAFDVYDKQARRFWSSRRRDALVTSLGLAAVPTVTRGRLTVDDVVNLLGPSSLTHAPMEGLYLRRDEGDFLLARAKIVRPEFVQAIEEHWSSRPLERNALAGR</sequence>
<dbReference type="Gene3D" id="3.30.470.30">
    <property type="entry name" value="DNA ligase/mRNA capping enzyme"/>
    <property type="match status" value="1"/>
</dbReference>
<dbReference type="InterPro" id="IPR021122">
    <property type="entry name" value="RNA_ligase_dom_REL/Rnl2"/>
</dbReference>
<organism evidence="2 3">
    <name type="scientific">Corallococcus exercitus</name>
    <dbReference type="NCBI Taxonomy" id="2316736"/>
    <lineage>
        <taxon>Bacteria</taxon>
        <taxon>Pseudomonadati</taxon>
        <taxon>Myxococcota</taxon>
        <taxon>Myxococcia</taxon>
        <taxon>Myxococcales</taxon>
        <taxon>Cystobacterineae</taxon>
        <taxon>Myxococcaceae</taxon>
        <taxon>Corallococcus</taxon>
    </lineage>
</organism>
<feature type="domain" description="RNA ligase" evidence="1">
    <location>
        <begin position="40"/>
        <end position="201"/>
    </location>
</feature>
<keyword evidence="2" id="KW-0436">Ligase</keyword>
<evidence type="ECO:0000313" key="2">
    <source>
        <dbReference type="EMBL" id="NOK35338.1"/>
    </source>
</evidence>
<gene>
    <name evidence="2" type="ORF">HMI49_19225</name>
</gene>